<gene>
    <name evidence="1" type="ORF">HAX54_001385</name>
</gene>
<reference evidence="1 2" key="1">
    <citation type="journal article" date="2021" name="BMC Genomics">
        <title>Datura genome reveals duplications of psychoactive alkaloid biosynthetic genes and high mutation rate following tissue culture.</title>
        <authorList>
            <person name="Rajewski A."/>
            <person name="Carter-House D."/>
            <person name="Stajich J."/>
            <person name="Litt A."/>
        </authorList>
    </citation>
    <scope>NUCLEOTIDE SEQUENCE [LARGE SCALE GENOMIC DNA]</scope>
    <source>
        <strain evidence="1">AR-01</strain>
    </source>
</reference>
<evidence type="ECO:0000313" key="2">
    <source>
        <dbReference type="Proteomes" id="UP000823775"/>
    </source>
</evidence>
<organism evidence="1 2">
    <name type="scientific">Datura stramonium</name>
    <name type="common">Jimsonweed</name>
    <name type="synonym">Common thornapple</name>
    <dbReference type="NCBI Taxonomy" id="4076"/>
    <lineage>
        <taxon>Eukaryota</taxon>
        <taxon>Viridiplantae</taxon>
        <taxon>Streptophyta</taxon>
        <taxon>Embryophyta</taxon>
        <taxon>Tracheophyta</taxon>
        <taxon>Spermatophyta</taxon>
        <taxon>Magnoliopsida</taxon>
        <taxon>eudicotyledons</taxon>
        <taxon>Gunneridae</taxon>
        <taxon>Pentapetalae</taxon>
        <taxon>asterids</taxon>
        <taxon>lamiids</taxon>
        <taxon>Solanales</taxon>
        <taxon>Solanaceae</taxon>
        <taxon>Solanoideae</taxon>
        <taxon>Datureae</taxon>
        <taxon>Datura</taxon>
    </lineage>
</organism>
<proteinExistence type="predicted"/>
<dbReference type="EMBL" id="JACEIK010010505">
    <property type="protein sequence ID" value="MCE3215221.1"/>
    <property type="molecule type" value="Genomic_DNA"/>
</dbReference>
<accession>A0ABS8WST3</accession>
<evidence type="ECO:0000313" key="1">
    <source>
        <dbReference type="EMBL" id="MCE3215221.1"/>
    </source>
</evidence>
<keyword evidence="2" id="KW-1185">Reference proteome</keyword>
<name>A0ABS8WST3_DATST</name>
<protein>
    <submittedName>
        <fullName evidence="1">Uncharacterized protein</fullName>
    </submittedName>
</protein>
<dbReference type="Proteomes" id="UP000823775">
    <property type="component" value="Unassembled WGS sequence"/>
</dbReference>
<sequence length="150" mass="16868">MQERKRRAQILINQAKGLGKTISISDFQASNGNSQSLLKLSVKSYTSQKNSNEVRQHYKIKYLLVQSDFKNHHGRISQINPSFLKMEAHRREEAGGAWGYFRSQCGRCTVTGGSAGTLCREDVRIPTGMCLVRAGRVRRRRSDSGGGRRP</sequence>
<comment type="caution">
    <text evidence="1">The sequence shown here is derived from an EMBL/GenBank/DDBJ whole genome shotgun (WGS) entry which is preliminary data.</text>
</comment>